<evidence type="ECO:0000313" key="1">
    <source>
        <dbReference type="EMBL" id="MBP2415467.1"/>
    </source>
</evidence>
<organism evidence="1 2">
    <name type="scientific">Microlunatus capsulatus</name>
    <dbReference type="NCBI Taxonomy" id="99117"/>
    <lineage>
        <taxon>Bacteria</taxon>
        <taxon>Bacillati</taxon>
        <taxon>Actinomycetota</taxon>
        <taxon>Actinomycetes</taxon>
        <taxon>Propionibacteriales</taxon>
        <taxon>Propionibacteriaceae</taxon>
        <taxon>Microlunatus</taxon>
    </lineage>
</organism>
<protein>
    <recommendedName>
        <fullName evidence="3">Alpha/beta hydrolase</fullName>
    </recommendedName>
</protein>
<dbReference type="Gene3D" id="3.40.50.1820">
    <property type="entry name" value="alpha/beta hydrolase"/>
    <property type="match status" value="1"/>
</dbReference>
<accession>A0ABS4Z433</accession>
<dbReference type="InterPro" id="IPR029058">
    <property type="entry name" value="AB_hydrolase_fold"/>
</dbReference>
<gene>
    <name evidence="1" type="ORF">JOF54_000389</name>
</gene>
<sequence length="120" mass="12676">MGLTALALPPFEGLEASLDGLSEADLQDFRERAVPHPAGVVREPLRLHDPARRAVPATLVCCSLPAATVRELAAGGHPMFAEVAELADLTAVDLPTGHWPMWSRPGELAEALREAAGDGH</sequence>
<proteinExistence type="predicted"/>
<keyword evidence="2" id="KW-1185">Reference proteome</keyword>
<reference evidence="1 2" key="1">
    <citation type="submission" date="2021-03" db="EMBL/GenBank/DDBJ databases">
        <title>Sequencing the genomes of 1000 actinobacteria strains.</title>
        <authorList>
            <person name="Klenk H.-P."/>
        </authorList>
    </citation>
    <scope>NUCLEOTIDE SEQUENCE [LARGE SCALE GENOMIC DNA]</scope>
    <source>
        <strain evidence="1 2">DSM 12936</strain>
    </source>
</reference>
<evidence type="ECO:0008006" key="3">
    <source>
        <dbReference type="Google" id="ProtNLM"/>
    </source>
</evidence>
<name>A0ABS4Z433_9ACTN</name>
<dbReference type="EMBL" id="JAGIOB010000001">
    <property type="protein sequence ID" value="MBP2415467.1"/>
    <property type="molecule type" value="Genomic_DNA"/>
</dbReference>
<comment type="caution">
    <text evidence="1">The sequence shown here is derived from an EMBL/GenBank/DDBJ whole genome shotgun (WGS) entry which is preliminary data.</text>
</comment>
<dbReference type="Proteomes" id="UP000758168">
    <property type="component" value="Unassembled WGS sequence"/>
</dbReference>
<evidence type="ECO:0000313" key="2">
    <source>
        <dbReference type="Proteomes" id="UP000758168"/>
    </source>
</evidence>